<evidence type="ECO:0000256" key="3">
    <source>
        <dbReference type="ARBA" id="ARBA00019015"/>
    </source>
</evidence>
<dbReference type="InterPro" id="IPR019776">
    <property type="entry name" value="Flagellar_basal_body_rod_CS"/>
</dbReference>
<dbReference type="Pfam" id="PF06429">
    <property type="entry name" value="Flg_bbr_C"/>
    <property type="match status" value="1"/>
</dbReference>
<accession>A0ABW9QP97</accession>
<keyword evidence="4 5" id="KW-0975">Bacterial flagellum</keyword>
<dbReference type="SUPFAM" id="SSF117143">
    <property type="entry name" value="Flagellar hook protein flgE"/>
    <property type="match status" value="1"/>
</dbReference>
<dbReference type="InterPro" id="IPR001444">
    <property type="entry name" value="Flag_bb_rod_N"/>
</dbReference>
<feature type="domain" description="Flagellar hook protein FlgE D2" evidence="8">
    <location>
        <begin position="186"/>
        <end position="285"/>
    </location>
</feature>
<dbReference type="PROSITE" id="PS00588">
    <property type="entry name" value="FLAGELLA_BB_ROD"/>
    <property type="match status" value="1"/>
</dbReference>
<reference evidence="10 11" key="1">
    <citation type="submission" date="2019-11" db="EMBL/GenBank/DDBJ databases">
        <title>Acidiferrimicrobium australis gen. nov., sp. nov., an acidophilic and obligately heterotrophic, member of the Actinobacteria that catalyses dissimilatory oxido- reduction of iron isolated from metal-rich acidic water in Chile.</title>
        <authorList>
            <person name="Gonzalez D."/>
            <person name="Huber K."/>
            <person name="Hedrich S."/>
            <person name="Rojas-Villalobos C."/>
            <person name="Quatrini R."/>
            <person name="Dinamarca M.A."/>
            <person name="Schwarz A."/>
            <person name="Canales C."/>
            <person name="Nancucheo I."/>
        </authorList>
    </citation>
    <scope>NUCLEOTIDE SEQUENCE [LARGE SCALE GENOMIC DNA]</scope>
    <source>
        <strain evidence="10 11">USS-CCA1</strain>
    </source>
</reference>
<dbReference type="InterPro" id="IPR010930">
    <property type="entry name" value="Flg_bb/hook_C_dom"/>
</dbReference>
<comment type="caution">
    <text evidence="10">The sequence shown here is derived from an EMBL/GenBank/DDBJ whole genome shotgun (WGS) entry which is preliminary data.</text>
</comment>
<dbReference type="PANTHER" id="PTHR30435">
    <property type="entry name" value="FLAGELLAR PROTEIN"/>
    <property type="match status" value="1"/>
</dbReference>
<comment type="function">
    <text evidence="5">A flexible structure which links the flagellar filament to the drive apparatus in the basal body.</text>
</comment>
<dbReference type="InterPro" id="IPR037925">
    <property type="entry name" value="FlgE/F/G-like"/>
</dbReference>
<evidence type="ECO:0000259" key="8">
    <source>
        <dbReference type="Pfam" id="PF07559"/>
    </source>
</evidence>
<feature type="domain" description="Flagellar hook protein FlgE/F/G-like D1" evidence="9">
    <location>
        <begin position="96"/>
        <end position="161"/>
    </location>
</feature>
<evidence type="ECO:0000313" key="11">
    <source>
        <dbReference type="Proteomes" id="UP000437736"/>
    </source>
</evidence>
<feature type="domain" description="Flagellar basal body rod protein N-terminal" evidence="6">
    <location>
        <begin position="7"/>
        <end position="35"/>
    </location>
</feature>
<dbReference type="NCBIfam" id="TIGR03506">
    <property type="entry name" value="FlgEFG_subfam"/>
    <property type="match status" value="1"/>
</dbReference>
<evidence type="ECO:0000313" key="10">
    <source>
        <dbReference type="EMBL" id="MST31534.1"/>
    </source>
</evidence>
<comment type="similarity">
    <text evidence="2 5">Belongs to the flagella basal body rod proteins family.</text>
</comment>
<evidence type="ECO:0000259" key="9">
    <source>
        <dbReference type="Pfam" id="PF22692"/>
    </source>
</evidence>
<organism evidence="10 11">
    <name type="scientific">Acidiferrimicrobium australe</name>
    <dbReference type="NCBI Taxonomy" id="2664430"/>
    <lineage>
        <taxon>Bacteria</taxon>
        <taxon>Bacillati</taxon>
        <taxon>Actinomycetota</taxon>
        <taxon>Acidimicrobiia</taxon>
        <taxon>Acidimicrobiales</taxon>
        <taxon>Acidimicrobiaceae</taxon>
        <taxon>Acidiferrimicrobium</taxon>
    </lineage>
</organism>
<gene>
    <name evidence="10" type="ORF">GHK86_02160</name>
</gene>
<comment type="subcellular location">
    <subcellularLocation>
        <location evidence="1 5">Bacterial flagellum basal body</location>
    </subcellularLocation>
</comment>
<proteinExistence type="inferred from homology"/>
<evidence type="ECO:0000256" key="4">
    <source>
        <dbReference type="ARBA" id="ARBA00023143"/>
    </source>
</evidence>
<keyword evidence="10" id="KW-0966">Cell projection</keyword>
<feature type="domain" description="Flagellar basal-body/hook protein C-terminal" evidence="7">
    <location>
        <begin position="363"/>
        <end position="406"/>
    </location>
</feature>
<evidence type="ECO:0000256" key="2">
    <source>
        <dbReference type="ARBA" id="ARBA00009677"/>
    </source>
</evidence>
<evidence type="ECO:0000259" key="6">
    <source>
        <dbReference type="Pfam" id="PF00460"/>
    </source>
</evidence>
<sequence length="409" mass="40593">MLESLFTANSGLEASQAAMDVIGNNIANINTVGFKSSDVAFQSLFNETMAGASSPTASLGGTNPQQVGLGVAVVATPTNFSQGTAEATGNPLDVSIQGNGLLVLDNAGQTLYTRAGQLQLDANGSLVEPDGSYVQGWMATNGSVNTAAPLTHLTIPTTGTSVAGTQTSNITLTGNLNTVSPKTGPTMEVTVYDATGKASTLTLQFQPPASAGGAWTVAASDGAPSTTGSGLAYGTGTGSVTFNASGVNTNAGGTVTVTDNSGNKYTLNVANLSANALAESVAASNQNGSAPGTLESYSIGQNGQITGVFSNGNTQVLGQIALASFANEGGLQAVGSTEYAATANSGLPQIGTPGTGALGTLSPGTLEQSNVDLGQAFTNLIMSQRAYEANANVLSTSNTVIQSLLQATG</sequence>
<keyword evidence="10" id="KW-0282">Flagellum</keyword>
<keyword evidence="10" id="KW-0969">Cilium</keyword>
<evidence type="ECO:0000259" key="7">
    <source>
        <dbReference type="Pfam" id="PF06429"/>
    </source>
</evidence>
<protein>
    <recommendedName>
        <fullName evidence="3 5">Flagellar hook protein FlgE</fullName>
    </recommendedName>
</protein>
<dbReference type="Pfam" id="PF22692">
    <property type="entry name" value="LlgE_F_G_D1"/>
    <property type="match status" value="1"/>
</dbReference>
<dbReference type="EMBL" id="WJHE01000091">
    <property type="protein sequence ID" value="MST31534.1"/>
    <property type="molecule type" value="Genomic_DNA"/>
</dbReference>
<keyword evidence="11" id="KW-1185">Reference proteome</keyword>
<dbReference type="Pfam" id="PF07559">
    <property type="entry name" value="FlgE_D2"/>
    <property type="match status" value="1"/>
</dbReference>
<dbReference type="InterPro" id="IPR011491">
    <property type="entry name" value="FlgE_D2"/>
</dbReference>
<dbReference type="PANTHER" id="PTHR30435:SF1">
    <property type="entry name" value="FLAGELLAR HOOK PROTEIN FLGE"/>
    <property type="match status" value="1"/>
</dbReference>
<evidence type="ECO:0000256" key="5">
    <source>
        <dbReference type="RuleBase" id="RU362116"/>
    </source>
</evidence>
<evidence type="ECO:0000256" key="1">
    <source>
        <dbReference type="ARBA" id="ARBA00004117"/>
    </source>
</evidence>
<dbReference type="InterPro" id="IPR053967">
    <property type="entry name" value="LlgE_F_G-like_D1"/>
</dbReference>
<dbReference type="InterPro" id="IPR020013">
    <property type="entry name" value="Flagellar_FlgE/F/G"/>
</dbReference>
<dbReference type="Proteomes" id="UP000437736">
    <property type="component" value="Unassembled WGS sequence"/>
</dbReference>
<dbReference type="Pfam" id="PF00460">
    <property type="entry name" value="Flg_bb_rod"/>
    <property type="match status" value="1"/>
</dbReference>
<name>A0ABW9QP97_9ACTN</name>